<evidence type="ECO:0000256" key="1">
    <source>
        <dbReference type="SAM" id="SignalP"/>
    </source>
</evidence>
<dbReference type="Proteomes" id="UP000294257">
    <property type="component" value="Unassembled WGS sequence"/>
</dbReference>
<dbReference type="EMBL" id="SGWQ01000012">
    <property type="protein sequence ID" value="RZS32465.1"/>
    <property type="molecule type" value="Genomic_DNA"/>
</dbReference>
<proteinExistence type="predicted"/>
<gene>
    <name evidence="2" type="ORF">EV193_11299</name>
</gene>
<name>A0A4Q7KE05_9PSEU</name>
<protein>
    <recommendedName>
        <fullName evidence="4">DUF3558 domain-containing protein</fullName>
    </recommendedName>
</protein>
<accession>A0A4Q7KE05</accession>
<evidence type="ECO:0000313" key="3">
    <source>
        <dbReference type="Proteomes" id="UP000294257"/>
    </source>
</evidence>
<feature type="chain" id="PRO_5038947776" description="DUF3558 domain-containing protein" evidence="1">
    <location>
        <begin position="20"/>
        <end position="325"/>
    </location>
</feature>
<evidence type="ECO:0008006" key="4">
    <source>
        <dbReference type="Google" id="ProtNLM"/>
    </source>
</evidence>
<comment type="caution">
    <text evidence="2">The sequence shown here is derived from an EMBL/GenBank/DDBJ whole genome shotgun (WGS) entry which is preliminary data.</text>
</comment>
<keyword evidence="3" id="KW-1185">Reference proteome</keyword>
<evidence type="ECO:0000313" key="2">
    <source>
        <dbReference type="EMBL" id="RZS32465.1"/>
    </source>
</evidence>
<reference evidence="2 3" key="1">
    <citation type="submission" date="2019-02" db="EMBL/GenBank/DDBJ databases">
        <title>Genomic Encyclopedia of Type Strains, Phase IV (KMG-IV): sequencing the most valuable type-strain genomes for metagenomic binning, comparative biology and taxonomic classification.</title>
        <authorList>
            <person name="Goeker M."/>
        </authorList>
    </citation>
    <scope>NUCLEOTIDE SEQUENCE [LARGE SCALE GENOMIC DNA]</scope>
    <source>
        <strain evidence="2 3">DSM 101727</strain>
    </source>
</reference>
<feature type="signal peptide" evidence="1">
    <location>
        <begin position="1"/>
        <end position="19"/>
    </location>
</feature>
<keyword evidence="1" id="KW-0732">Signal</keyword>
<dbReference type="AlphaFoldDB" id="A0A4Q7KE05"/>
<dbReference type="PROSITE" id="PS51257">
    <property type="entry name" value="PROKAR_LIPOPROTEIN"/>
    <property type="match status" value="1"/>
</dbReference>
<organism evidence="2 3">
    <name type="scientific">Herbihabitans rhizosphaerae</name>
    <dbReference type="NCBI Taxonomy" id="1872711"/>
    <lineage>
        <taxon>Bacteria</taxon>
        <taxon>Bacillati</taxon>
        <taxon>Actinomycetota</taxon>
        <taxon>Actinomycetes</taxon>
        <taxon>Pseudonocardiales</taxon>
        <taxon>Pseudonocardiaceae</taxon>
        <taxon>Herbihabitans</taxon>
    </lineage>
</organism>
<sequence>MARIRLACVALFLAIAAGCTEVVTGTGSMDTRPQPPLTSAAALGDIATVDFCSLVDRAVIDKVSGVAEIDVSMDRCQVTVSKNGVPMVLVVGEPMDGETRDSMPTSPHQVADLPAGITVAKFEEEDMCGREIVFADQMRLRVNVALAEPDGRNLEYRTRHMCEVADAALETALKMVRGGTALHFEYGDRSYSTLAACDMIPASAVAIALDAQRVSTKRYPTGHECEWDRDSARALFAFMLRPLSLDVPPDAIEETIAGRRSYVLPDGLTIGSGCEVFTVNLRGPRPGLTEGAAVYVELFEPGQDDRACTIARGLAGAAFAKLPPV</sequence>